<protein>
    <submittedName>
        <fullName evidence="4">TPR repeat-containing protein</fullName>
    </submittedName>
</protein>
<organism evidence="4 5">
    <name type="scientific">Methanosphaerula palustris (strain ATCC BAA-1556 / DSM 19958 / E1-9c)</name>
    <dbReference type="NCBI Taxonomy" id="521011"/>
    <lineage>
        <taxon>Archaea</taxon>
        <taxon>Methanobacteriati</taxon>
        <taxon>Methanobacteriota</taxon>
        <taxon>Stenosarchaea group</taxon>
        <taxon>Methanomicrobia</taxon>
        <taxon>Methanomicrobiales</taxon>
        <taxon>Methanoregulaceae</taxon>
        <taxon>Methanosphaerula</taxon>
    </lineage>
</organism>
<dbReference type="Gene3D" id="1.25.40.10">
    <property type="entry name" value="Tetratricopeptide repeat domain"/>
    <property type="match status" value="3"/>
</dbReference>
<evidence type="ECO:0000256" key="2">
    <source>
        <dbReference type="ARBA" id="ARBA00022803"/>
    </source>
</evidence>
<keyword evidence="2 3" id="KW-0802">TPR repeat</keyword>
<dbReference type="EMBL" id="CP001338">
    <property type="protein sequence ID" value="ACL16032.1"/>
    <property type="molecule type" value="Genomic_DNA"/>
</dbReference>
<gene>
    <name evidence="4" type="ordered locus">Mpal_0663</name>
</gene>
<evidence type="ECO:0000256" key="1">
    <source>
        <dbReference type="ARBA" id="ARBA00022737"/>
    </source>
</evidence>
<accession>B8GFI4</accession>
<dbReference type="HOGENOM" id="CLU_1088253_0_0_2"/>
<keyword evidence="5" id="KW-1185">Reference proteome</keyword>
<dbReference type="Proteomes" id="UP000002457">
    <property type="component" value="Chromosome"/>
</dbReference>
<name>B8GFI4_METPE</name>
<evidence type="ECO:0000256" key="3">
    <source>
        <dbReference type="PROSITE-ProRule" id="PRU00339"/>
    </source>
</evidence>
<evidence type="ECO:0000313" key="5">
    <source>
        <dbReference type="Proteomes" id="UP000002457"/>
    </source>
</evidence>
<dbReference type="STRING" id="521011.Mpal_0663"/>
<dbReference type="InterPro" id="IPR051685">
    <property type="entry name" value="Ycf3/AcsC/BcsC/TPR_MFPF"/>
</dbReference>
<dbReference type="SMART" id="SM00028">
    <property type="entry name" value="TPR"/>
    <property type="match status" value="5"/>
</dbReference>
<dbReference type="Pfam" id="PF13181">
    <property type="entry name" value="TPR_8"/>
    <property type="match status" value="1"/>
</dbReference>
<sequence length="255" mass="27202" precursor="true">MIEPADTRKVTGKVFWLRMPVTALIVLLLVTLLCVPTQAVLLSAGNSTVPPVGSPLSAAAYEKMGMALMAEENWSRLIATTDAGLALYPDDPELYCLKGYALRKTGHYAEAADNVSHAIPLDPRPVRYANRGYALLALGHYDDALKDANAALSLNGSYPPALGIRSFALLHTGNLTGALQAVDAARLLDPENPLYWHLKGKVLAASGNCSGAADAFRQSIAINPDYTLPWPEFGNATTDLENLNTPCTPPSLMTA</sequence>
<dbReference type="PANTHER" id="PTHR44943">
    <property type="entry name" value="CELLULOSE SYNTHASE OPERON PROTEIN C"/>
    <property type="match status" value="1"/>
</dbReference>
<proteinExistence type="predicted"/>
<dbReference type="PROSITE" id="PS50005">
    <property type="entry name" value="TPR"/>
    <property type="match status" value="1"/>
</dbReference>
<dbReference type="SUPFAM" id="SSF48452">
    <property type="entry name" value="TPR-like"/>
    <property type="match status" value="1"/>
</dbReference>
<keyword evidence="1" id="KW-0677">Repeat</keyword>
<dbReference type="InterPro" id="IPR019734">
    <property type="entry name" value="TPR_rpt"/>
</dbReference>
<dbReference type="eggNOG" id="arCOG03032">
    <property type="taxonomic scope" value="Archaea"/>
</dbReference>
<dbReference type="InterPro" id="IPR011990">
    <property type="entry name" value="TPR-like_helical_dom_sf"/>
</dbReference>
<feature type="repeat" description="TPR" evidence="3">
    <location>
        <begin position="92"/>
        <end position="125"/>
    </location>
</feature>
<dbReference type="Pfam" id="PF14559">
    <property type="entry name" value="TPR_19"/>
    <property type="match status" value="1"/>
</dbReference>
<reference evidence="4 5" key="1">
    <citation type="journal article" date="2015" name="Genome Announc.">
        <title>Complete Genome Sequence of Methanosphaerula palustris E1-9CT, a Hydrogenotrophic Methanogen Isolated from a Minerotrophic Fen Peatland.</title>
        <authorList>
            <person name="Cadillo-Quiroz H."/>
            <person name="Browne P."/>
            <person name="Kyrpides N."/>
            <person name="Woyke T."/>
            <person name="Goodwin L."/>
            <person name="Detter C."/>
            <person name="Yavitt J.B."/>
            <person name="Zinder S.H."/>
        </authorList>
    </citation>
    <scope>NUCLEOTIDE SEQUENCE [LARGE SCALE GENOMIC DNA]</scope>
    <source>
        <strain evidence="5">ATCC BAA-1556 / DSM 19958 / E1-9c</strain>
    </source>
</reference>
<dbReference type="AlphaFoldDB" id="B8GFI4"/>
<dbReference type="PANTHER" id="PTHR44943:SF8">
    <property type="entry name" value="TPR REPEAT-CONTAINING PROTEIN MJ0263"/>
    <property type="match status" value="1"/>
</dbReference>
<evidence type="ECO:0000313" key="4">
    <source>
        <dbReference type="EMBL" id="ACL16032.1"/>
    </source>
</evidence>
<dbReference type="KEGG" id="mpl:Mpal_0663"/>